<keyword evidence="3 5" id="KW-0067">ATP-binding</keyword>
<dbReference type="CDD" id="cd03214">
    <property type="entry name" value="ABC_Iron-Siderophores_B12_Hemin"/>
    <property type="match status" value="1"/>
</dbReference>
<proteinExistence type="inferred from homology"/>
<evidence type="ECO:0000313" key="6">
    <source>
        <dbReference type="Proteomes" id="UP001321492"/>
    </source>
</evidence>
<dbReference type="Proteomes" id="UP001321492">
    <property type="component" value="Unassembled WGS sequence"/>
</dbReference>
<gene>
    <name evidence="5" type="ORF">QNA08_06740</name>
</gene>
<dbReference type="InterPro" id="IPR027417">
    <property type="entry name" value="P-loop_NTPase"/>
</dbReference>
<dbReference type="PANTHER" id="PTHR42794:SF2">
    <property type="entry name" value="ABC TRANSPORTER ATP-BINDING PROTEIN"/>
    <property type="match status" value="1"/>
</dbReference>
<dbReference type="PROSITE" id="PS50893">
    <property type="entry name" value="ABC_TRANSPORTER_2"/>
    <property type="match status" value="1"/>
</dbReference>
<dbReference type="PANTHER" id="PTHR42794">
    <property type="entry name" value="HEMIN IMPORT ATP-BINDING PROTEIN HMUV"/>
    <property type="match status" value="1"/>
</dbReference>
<sequence>MTHLAVDALTWGPPGAAPVIQGLSFTVPAGVVQGIVGPNGAGKSTLLRCVYRVLRPRTGVVRLGGRDVWTLTPREAACRIAAVVQDGAAPPDLPAREVVALGRTPHRGRFARSGRRDADAIEASLAAVDAIHLAERPVARLSGGERQRIAIARALAQEPDLLVLDEPTNHLDIRHQLELAALMRRLAEGHGKTILVTLHDLALAAEACDQLALMQGGRLVAQGTPAEVLRPALLTAAFGVEAVRDDPAARPFPYRFRLASPIV</sequence>
<evidence type="ECO:0000259" key="4">
    <source>
        <dbReference type="PROSITE" id="PS50893"/>
    </source>
</evidence>
<dbReference type="InterPro" id="IPR003439">
    <property type="entry name" value="ABC_transporter-like_ATP-bd"/>
</dbReference>
<name>A0ABT7AGF9_9HYPH</name>
<dbReference type="SMART" id="SM00382">
    <property type="entry name" value="AAA"/>
    <property type="match status" value="1"/>
</dbReference>
<protein>
    <submittedName>
        <fullName evidence="5">ABC transporter ATP-binding protein</fullName>
    </submittedName>
</protein>
<feature type="domain" description="ABC transporter" evidence="4">
    <location>
        <begin position="4"/>
        <end position="241"/>
    </location>
</feature>
<dbReference type="GO" id="GO:0005524">
    <property type="term" value="F:ATP binding"/>
    <property type="evidence" value="ECO:0007669"/>
    <property type="project" value="UniProtKB-KW"/>
</dbReference>
<reference evidence="5 6" key="1">
    <citation type="submission" date="2023-05" db="EMBL/GenBank/DDBJ databases">
        <title>Chelatococcus sp. nov., a moderately thermophilic bacterium isolated from hot spring microbial mat.</title>
        <authorList>
            <person name="Hu C.-J."/>
            <person name="Li W.-J."/>
        </authorList>
    </citation>
    <scope>NUCLEOTIDE SEQUENCE [LARGE SCALE GENOMIC DNA]</scope>
    <source>
        <strain evidence="5 6">SYSU G07232</strain>
    </source>
</reference>
<organism evidence="5 6">
    <name type="scientific">Chelatococcus albus</name>
    <dbReference type="NCBI Taxonomy" id="3047466"/>
    <lineage>
        <taxon>Bacteria</taxon>
        <taxon>Pseudomonadati</taxon>
        <taxon>Pseudomonadota</taxon>
        <taxon>Alphaproteobacteria</taxon>
        <taxon>Hyphomicrobiales</taxon>
        <taxon>Chelatococcaceae</taxon>
        <taxon>Chelatococcus</taxon>
    </lineage>
</organism>
<keyword evidence="2" id="KW-0547">Nucleotide-binding</keyword>
<dbReference type="PROSITE" id="PS00211">
    <property type="entry name" value="ABC_TRANSPORTER_1"/>
    <property type="match status" value="1"/>
</dbReference>
<dbReference type="InterPro" id="IPR003593">
    <property type="entry name" value="AAA+_ATPase"/>
</dbReference>
<keyword evidence="6" id="KW-1185">Reference proteome</keyword>
<dbReference type="Pfam" id="PF00005">
    <property type="entry name" value="ABC_tran"/>
    <property type="match status" value="1"/>
</dbReference>
<evidence type="ECO:0000256" key="1">
    <source>
        <dbReference type="ARBA" id="ARBA00005417"/>
    </source>
</evidence>
<dbReference type="Gene3D" id="3.40.50.300">
    <property type="entry name" value="P-loop containing nucleotide triphosphate hydrolases"/>
    <property type="match status" value="1"/>
</dbReference>
<dbReference type="RefSeq" id="WP_283739920.1">
    <property type="nucleotide sequence ID" value="NZ_JASJEV010000003.1"/>
</dbReference>
<comment type="similarity">
    <text evidence="1">Belongs to the ABC transporter superfamily.</text>
</comment>
<evidence type="ECO:0000313" key="5">
    <source>
        <dbReference type="EMBL" id="MDJ1157929.1"/>
    </source>
</evidence>
<dbReference type="SUPFAM" id="SSF52540">
    <property type="entry name" value="P-loop containing nucleoside triphosphate hydrolases"/>
    <property type="match status" value="1"/>
</dbReference>
<dbReference type="InterPro" id="IPR017871">
    <property type="entry name" value="ABC_transporter-like_CS"/>
</dbReference>
<comment type="caution">
    <text evidence="5">The sequence shown here is derived from an EMBL/GenBank/DDBJ whole genome shotgun (WGS) entry which is preliminary data.</text>
</comment>
<evidence type="ECO:0000256" key="3">
    <source>
        <dbReference type="ARBA" id="ARBA00022840"/>
    </source>
</evidence>
<evidence type="ECO:0000256" key="2">
    <source>
        <dbReference type="ARBA" id="ARBA00022741"/>
    </source>
</evidence>
<dbReference type="EMBL" id="JASJEV010000003">
    <property type="protein sequence ID" value="MDJ1157929.1"/>
    <property type="molecule type" value="Genomic_DNA"/>
</dbReference>
<accession>A0ABT7AGF9</accession>